<evidence type="ECO:0000313" key="9">
    <source>
        <dbReference type="EMBL" id="RQY99688.1"/>
    </source>
</evidence>
<dbReference type="InterPro" id="IPR027444">
    <property type="entry name" value="H-NS_C_dom"/>
</dbReference>
<reference evidence="7 12" key="3">
    <citation type="submission" date="2019-09" db="EMBL/GenBank/DDBJ databases">
        <title>Draft genome sequences of 48 bacterial type strains from the CCUG.</title>
        <authorList>
            <person name="Tunovic T."/>
            <person name="Pineiro-Iglesias B."/>
            <person name="Unosson C."/>
            <person name="Inganas E."/>
            <person name="Ohlen M."/>
            <person name="Cardew S."/>
            <person name="Jensie-Markopoulos S."/>
            <person name="Salva-Serra F."/>
            <person name="Jaen-Luchoro D."/>
            <person name="Karlsson R."/>
            <person name="Svensson-Stadler L."/>
            <person name="Chun J."/>
            <person name="Moore E."/>
        </authorList>
    </citation>
    <scope>NUCLEOTIDE SEQUENCE [LARGE SCALE GENOMIC DNA]</scope>
    <source>
        <strain evidence="7 12">CCUG 65686</strain>
    </source>
</reference>
<dbReference type="SMART" id="SM00528">
    <property type="entry name" value="HNS"/>
    <property type="match status" value="1"/>
</dbReference>
<evidence type="ECO:0000313" key="7">
    <source>
        <dbReference type="EMBL" id="KAB0641318.1"/>
    </source>
</evidence>
<sequence length="104" mass="11727">MSERNPETFQELQARLKSVVEAAEIARKREAADAIQAIRQIVLQYGISAEDIFGRARPNGGRRKRRGPVAPKYRNPETGVTWTGRGKPPQWIAGRNRDLFLITA</sequence>
<evidence type="ECO:0000259" key="6">
    <source>
        <dbReference type="SMART" id="SM00528"/>
    </source>
</evidence>
<dbReference type="AlphaFoldDB" id="A0A104FIQ6"/>
<keyword evidence="4 8" id="KW-0238">DNA-binding</keyword>
<reference evidence="8 10" key="1">
    <citation type="submission" date="2015-11" db="EMBL/GenBank/DDBJ databases">
        <title>Expanding the genomic diversity of Burkholderia species for the development of highly accurate diagnostics.</title>
        <authorList>
            <person name="Sahl J."/>
            <person name="Keim P."/>
            <person name="Wagner D."/>
        </authorList>
    </citation>
    <scope>NUCLEOTIDE SEQUENCE [LARGE SCALE GENOMIC DNA]</scope>
    <source>
        <strain evidence="8 10">MSMB1960WGS</strain>
    </source>
</reference>
<comment type="subcellular location">
    <subcellularLocation>
        <location evidence="1">Cytoplasm</location>
        <location evidence="1">Nucleoid</location>
    </subcellularLocation>
</comment>
<comment type="similarity">
    <text evidence="2">Belongs to the histone-like protein H-NS family.</text>
</comment>
<dbReference type="RefSeq" id="WP_059565967.1">
    <property type="nucleotide sequence ID" value="NZ_CABVPM010000003.1"/>
</dbReference>
<evidence type="ECO:0000313" key="12">
    <source>
        <dbReference type="Proteomes" id="UP000473470"/>
    </source>
</evidence>
<evidence type="ECO:0000256" key="1">
    <source>
        <dbReference type="ARBA" id="ARBA00004453"/>
    </source>
</evidence>
<gene>
    <name evidence="9" type="ORF">DF017_00475</name>
    <name evidence="7" type="ORF">F7R25_02030</name>
    <name evidence="8" type="ORF">WT44_21395</name>
</gene>
<comment type="caution">
    <text evidence="8">The sequence shown here is derived from an EMBL/GenBank/DDBJ whole genome shotgun (WGS) entry which is preliminary data.</text>
</comment>
<dbReference type="Proteomes" id="UP000281098">
    <property type="component" value="Unassembled WGS sequence"/>
</dbReference>
<dbReference type="Proteomes" id="UP000473470">
    <property type="component" value="Unassembled WGS sequence"/>
</dbReference>
<dbReference type="SUPFAM" id="SSF81273">
    <property type="entry name" value="H-NS histone-like proteins"/>
    <property type="match status" value="1"/>
</dbReference>
<reference evidence="9 11" key="2">
    <citation type="submission" date="2018-08" db="EMBL/GenBank/DDBJ databases">
        <title>Comparative analysis of Burkholderia isolates from Puerto Rico.</title>
        <authorList>
            <person name="Hall C."/>
            <person name="Sahl J."/>
            <person name="Wagner D."/>
        </authorList>
    </citation>
    <scope>NUCLEOTIDE SEQUENCE [LARGE SCALE GENOMIC DNA]</scope>
    <source>
        <strain evidence="9 11">Bp8966</strain>
    </source>
</reference>
<name>A0A104FIQ6_9BURK</name>
<keyword evidence="11" id="KW-1185">Reference proteome</keyword>
<dbReference type="EMBL" id="QTPM01000001">
    <property type="protein sequence ID" value="RQY99688.1"/>
    <property type="molecule type" value="Genomic_DNA"/>
</dbReference>
<accession>A0A104FIQ6</accession>
<evidence type="ECO:0000313" key="11">
    <source>
        <dbReference type="Proteomes" id="UP000281098"/>
    </source>
</evidence>
<dbReference type="GeneID" id="93056585"/>
<dbReference type="Proteomes" id="UP000068603">
    <property type="component" value="Unassembled WGS sequence"/>
</dbReference>
<dbReference type="GO" id="GO:0009295">
    <property type="term" value="C:nucleoid"/>
    <property type="evidence" value="ECO:0007669"/>
    <property type="project" value="UniProtKB-SubCell"/>
</dbReference>
<dbReference type="Gene3D" id="4.10.430.30">
    <property type="match status" value="1"/>
</dbReference>
<dbReference type="GO" id="GO:0003677">
    <property type="term" value="F:DNA binding"/>
    <property type="evidence" value="ECO:0007669"/>
    <property type="project" value="UniProtKB-KW"/>
</dbReference>
<evidence type="ECO:0000256" key="5">
    <source>
        <dbReference type="SAM" id="MobiDB-lite"/>
    </source>
</evidence>
<dbReference type="Pfam" id="PF00816">
    <property type="entry name" value="Histone_HNS"/>
    <property type="match status" value="1"/>
</dbReference>
<feature type="region of interest" description="Disordered" evidence="5">
    <location>
        <begin position="54"/>
        <end position="88"/>
    </location>
</feature>
<organism evidence="8">
    <name type="scientific">Burkholderia stagnalis</name>
    <dbReference type="NCBI Taxonomy" id="1503054"/>
    <lineage>
        <taxon>Bacteria</taxon>
        <taxon>Pseudomonadati</taxon>
        <taxon>Pseudomonadota</taxon>
        <taxon>Betaproteobacteria</taxon>
        <taxon>Burkholderiales</taxon>
        <taxon>Burkholderiaceae</taxon>
        <taxon>Burkholderia</taxon>
        <taxon>Burkholderia cepacia complex</taxon>
    </lineage>
</organism>
<proteinExistence type="inferred from homology"/>
<feature type="domain" description="DNA-binding protein H-NS-like C-terminal" evidence="6">
    <location>
        <begin position="63"/>
        <end position="102"/>
    </location>
</feature>
<dbReference type="STRING" id="1503054.WT74_23790"/>
<evidence type="ECO:0000313" key="10">
    <source>
        <dbReference type="Proteomes" id="UP000068603"/>
    </source>
</evidence>
<evidence type="ECO:0000256" key="3">
    <source>
        <dbReference type="ARBA" id="ARBA00022490"/>
    </source>
</evidence>
<evidence type="ECO:0000313" key="8">
    <source>
        <dbReference type="EMBL" id="KWA58717.1"/>
    </source>
</evidence>
<dbReference type="PANTHER" id="PTHR38097:SF2">
    <property type="entry name" value="DNA-BINDING PROTEIN STPA"/>
    <property type="match status" value="1"/>
</dbReference>
<keyword evidence="3" id="KW-0963">Cytoplasm</keyword>
<evidence type="ECO:0000256" key="2">
    <source>
        <dbReference type="ARBA" id="ARBA00010610"/>
    </source>
</evidence>
<dbReference type="KEGG" id="bstg:WT74_23790"/>
<protein>
    <submittedName>
        <fullName evidence="8">DNA-binding protein</fullName>
    </submittedName>
    <submittedName>
        <fullName evidence="7">H-NS histone family protein</fullName>
    </submittedName>
</protein>
<dbReference type="EMBL" id="LPHB01000056">
    <property type="protein sequence ID" value="KWA58717.1"/>
    <property type="molecule type" value="Genomic_DNA"/>
</dbReference>
<dbReference type="PANTHER" id="PTHR38097">
    <property type="match status" value="1"/>
</dbReference>
<dbReference type="EMBL" id="VZOK01000002">
    <property type="protein sequence ID" value="KAB0641318.1"/>
    <property type="molecule type" value="Genomic_DNA"/>
</dbReference>
<evidence type="ECO:0000256" key="4">
    <source>
        <dbReference type="ARBA" id="ARBA00023125"/>
    </source>
</evidence>